<accession>K1SHS1</accession>
<dbReference type="AlphaFoldDB" id="K1SHS1"/>
<gene>
    <name evidence="1" type="ORF">LEA_12997</name>
</gene>
<sequence length="145" mass="16017">EAISDFAMIGSAQAGQPINFYCPFGLIQLPVTGNVAIKSIDIDTSTQQKEIAGYFLIDKDSYVPSFHKPIFEGTQFTVTWASQSSLQLTSTPEAFYAILPPATYEAGTLFRFNLTDGSTIERRTKQPFTVTRAQILNLPTLNVTR</sequence>
<organism evidence="1">
    <name type="scientific">human gut metagenome</name>
    <dbReference type="NCBI Taxonomy" id="408170"/>
    <lineage>
        <taxon>unclassified sequences</taxon>
        <taxon>metagenomes</taxon>
        <taxon>organismal metagenomes</taxon>
    </lineage>
</organism>
<feature type="non-terminal residue" evidence="1">
    <location>
        <position position="1"/>
    </location>
</feature>
<reference evidence="1" key="1">
    <citation type="journal article" date="2013" name="Environ. Microbiol.">
        <title>Microbiota from the distal guts of lean and obese adolescents exhibit partial functional redundancy besides clear differences in community structure.</title>
        <authorList>
            <person name="Ferrer M."/>
            <person name="Ruiz A."/>
            <person name="Lanza F."/>
            <person name="Haange S.B."/>
            <person name="Oberbach A."/>
            <person name="Till H."/>
            <person name="Bargiela R."/>
            <person name="Campoy C."/>
            <person name="Segura M.T."/>
            <person name="Richter M."/>
            <person name="von Bergen M."/>
            <person name="Seifert J."/>
            <person name="Suarez A."/>
        </authorList>
    </citation>
    <scope>NUCLEOTIDE SEQUENCE</scope>
</reference>
<evidence type="ECO:0000313" key="1">
    <source>
        <dbReference type="EMBL" id="EKC60182.1"/>
    </source>
</evidence>
<proteinExistence type="predicted"/>
<name>K1SHS1_9ZZZZ</name>
<dbReference type="EMBL" id="AJWY01008806">
    <property type="protein sequence ID" value="EKC60182.1"/>
    <property type="molecule type" value="Genomic_DNA"/>
</dbReference>
<protein>
    <submittedName>
        <fullName evidence="1">Uncharacterized protein</fullName>
    </submittedName>
</protein>
<comment type="caution">
    <text evidence="1">The sequence shown here is derived from an EMBL/GenBank/DDBJ whole genome shotgun (WGS) entry which is preliminary data.</text>
</comment>